<feature type="compositionally biased region" description="Low complexity" evidence="1">
    <location>
        <begin position="197"/>
        <end position="214"/>
    </location>
</feature>
<accession>A0A3Q3LQC6</accession>
<dbReference type="PANTHER" id="PTHR16277">
    <property type="entry name" value="CELL DIVISION CYCLE ASSOCIATED PROTEIN 4/SERTA DOMAIN-CONTAINING PROTEIN 2"/>
    <property type="match status" value="1"/>
</dbReference>
<keyword evidence="4" id="KW-1185">Reference proteome</keyword>
<dbReference type="Ensembl" id="ENSMAMT00000015848.2">
    <property type="protein sequence ID" value="ENSMAMP00000015422.2"/>
    <property type="gene ID" value="ENSMAMG00000010458.2"/>
</dbReference>
<feature type="region of interest" description="Disordered" evidence="1">
    <location>
        <begin position="90"/>
        <end position="112"/>
    </location>
</feature>
<dbReference type="Proteomes" id="UP000261640">
    <property type="component" value="Unplaced"/>
</dbReference>
<sequence length="343" mass="35936">MFGKGAKRKLDEDEEGLEGKTLEASVADGGLGLTPEGLSKVSYTLQRQTIFNISLMKLYSQRPLGEPSLERRVLINNMLRRIQDELKQEGSLRPLLLPPSPPPDDPMDEGFREAPPSFGVLSASQASPTRVVACPTPLEACLTPASLLEEDVGDSAFCAPSPQASPRVPVPALSIDGFSSSLSDLELGPPTAITRTAAANNTTVTTSPAPTPLTQPSHLTPVSPSPTGPSRDCRTMGTFPPLLPPPPSSSSPSGFLSDLALDDVLFADIDTSMYDFDPCTTAGAVGVTAGGGLAKLSPVVTADDLLKSLTSPYSGSTPQVSANQPFKIDLTELDHIMEVLVGS</sequence>
<feature type="domain" description="SERTA" evidence="2">
    <location>
        <begin position="43"/>
        <end position="90"/>
    </location>
</feature>
<name>A0A3Q3LQC6_9TELE</name>
<feature type="region of interest" description="Disordered" evidence="1">
    <location>
        <begin position="1"/>
        <end position="22"/>
    </location>
</feature>
<dbReference type="PROSITE" id="PS51053">
    <property type="entry name" value="SERTA"/>
    <property type="match status" value="1"/>
</dbReference>
<dbReference type="PANTHER" id="PTHR16277:SF10">
    <property type="entry name" value="SERTA DOMAIN-CONTAINING PROTEIN 2"/>
    <property type="match status" value="1"/>
</dbReference>
<dbReference type="InParanoid" id="A0A3Q3LQC6"/>
<dbReference type="InterPro" id="IPR052262">
    <property type="entry name" value="E2F-SERTA_domain_protein"/>
</dbReference>
<proteinExistence type="predicted"/>
<evidence type="ECO:0000313" key="3">
    <source>
        <dbReference type="Ensembl" id="ENSMAMP00000015422.2"/>
    </source>
</evidence>
<dbReference type="GO" id="GO:0005634">
    <property type="term" value="C:nucleus"/>
    <property type="evidence" value="ECO:0007669"/>
    <property type="project" value="TreeGrafter"/>
</dbReference>
<evidence type="ECO:0000256" key="1">
    <source>
        <dbReference type="SAM" id="MobiDB-lite"/>
    </source>
</evidence>
<dbReference type="GeneTree" id="ENSGT00530000063867"/>
<dbReference type="Pfam" id="PF06031">
    <property type="entry name" value="SERTA"/>
    <property type="match status" value="1"/>
</dbReference>
<dbReference type="InterPro" id="IPR009263">
    <property type="entry name" value="SERTA_dom"/>
</dbReference>
<reference evidence="3" key="1">
    <citation type="submission" date="2025-08" db="UniProtKB">
        <authorList>
            <consortium name="Ensembl"/>
        </authorList>
    </citation>
    <scope>IDENTIFICATION</scope>
</reference>
<evidence type="ECO:0000259" key="2">
    <source>
        <dbReference type="PROSITE" id="PS51053"/>
    </source>
</evidence>
<protein>
    <submittedName>
        <fullName evidence="3">SERTA domain containing 2b</fullName>
    </submittedName>
</protein>
<feature type="region of interest" description="Disordered" evidence="1">
    <location>
        <begin position="197"/>
        <end position="238"/>
    </location>
</feature>
<reference evidence="3" key="2">
    <citation type="submission" date="2025-09" db="UniProtKB">
        <authorList>
            <consortium name="Ensembl"/>
        </authorList>
    </citation>
    <scope>IDENTIFICATION</scope>
</reference>
<organism evidence="3 4">
    <name type="scientific">Mastacembelus armatus</name>
    <name type="common">zig-zag eel</name>
    <dbReference type="NCBI Taxonomy" id="205130"/>
    <lineage>
        <taxon>Eukaryota</taxon>
        <taxon>Metazoa</taxon>
        <taxon>Chordata</taxon>
        <taxon>Craniata</taxon>
        <taxon>Vertebrata</taxon>
        <taxon>Euteleostomi</taxon>
        <taxon>Actinopterygii</taxon>
        <taxon>Neopterygii</taxon>
        <taxon>Teleostei</taxon>
        <taxon>Neoteleostei</taxon>
        <taxon>Acanthomorphata</taxon>
        <taxon>Anabantaria</taxon>
        <taxon>Synbranchiformes</taxon>
        <taxon>Mastacembelidae</taxon>
        <taxon>Mastacembelus</taxon>
    </lineage>
</organism>
<evidence type="ECO:0000313" key="4">
    <source>
        <dbReference type="Proteomes" id="UP000261640"/>
    </source>
</evidence>
<dbReference type="AlphaFoldDB" id="A0A3Q3LQC6"/>